<reference evidence="6" key="1">
    <citation type="submission" date="2022-06" db="EMBL/GenBank/DDBJ databases">
        <title>Genome sequence of Phormidium yuhuli AB48 isolated from an industrial photobioreactor environment.</title>
        <authorList>
            <person name="Qiu Y."/>
            <person name="Noonan A.J.C."/>
            <person name="Dofher K."/>
            <person name="Koch M."/>
            <person name="Kieft B."/>
            <person name="Lin X."/>
            <person name="Ziels R.M."/>
            <person name="Hallam S.J."/>
        </authorList>
    </citation>
    <scope>NUCLEOTIDE SEQUENCE</scope>
    <source>
        <strain evidence="6">AB48</strain>
    </source>
</reference>
<evidence type="ECO:0000313" key="6">
    <source>
        <dbReference type="EMBL" id="USR92160.1"/>
    </source>
</evidence>
<dbReference type="InterPro" id="IPR050922">
    <property type="entry name" value="LytR/CpsA/Psr_CW_biosynth"/>
</dbReference>
<evidence type="ECO:0000256" key="1">
    <source>
        <dbReference type="ARBA" id="ARBA00006068"/>
    </source>
</evidence>
<dbReference type="InterPro" id="IPR004474">
    <property type="entry name" value="LytR_CpsA_psr"/>
</dbReference>
<dbReference type="RefSeq" id="WP_252664232.1">
    <property type="nucleotide sequence ID" value="NZ_CP098611.1"/>
</dbReference>
<feature type="region of interest" description="Disordered" evidence="2">
    <location>
        <begin position="321"/>
        <end position="352"/>
    </location>
</feature>
<dbReference type="Pfam" id="PF13399">
    <property type="entry name" value="LytR_C"/>
    <property type="match status" value="1"/>
</dbReference>
<name>A0ABY5ASG1_9CYAN</name>
<proteinExistence type="inferred from homology"/>
<gene>
    <name evidence="6" type="ORF">NEA10_05390</name>
</gene>
<comment type="similarity">
    <text evidence="1">Belongs to the LytR/CpsA/Psr (LCP) family.</text>
</comment>
<feature type="region of interest" description="Disordered" evidence="2">
    <location>
        <begin position="444"/>
        <end position="466"/>
    </location>
</feature>
<keyword evidence="7" id="KW-1185">Reference proteome</keyword>
<feature type="domain" description="LytR/CpsA/Psr regulator C-terminal" evidence="5">
    <location>
        <begin position="355"/>
        <end position="439"/>
    </location>
</feature>
<sequence>MRIPLQQPRNGSGLLWWGLLTSLIIVASALMGAIAALIVPTSPLVQPSRRENREQGQFGYELTRPVNLMVLGVDRDPELADDSPDLLEGRSDTVLAVRFDTYANQVNVLSVPRDTEVNLGEFGWGKLNEANYLGGVALMQSSLEAVLTDVEFDRYFRVNTQGLVELVDLVGGVDIFVPFPMSYRDRTQELTIELDAGWQRLTGEQAQQFSRYRQGPYGDIGRVQRQQMLLQALRDRLLSPTVLTRLPAIIRILQTHVDTNLTVSEMLALASFTLEIERDDLRMALLPGEFSNPDSPLSYWQVDETASDRLVGQFFQTSSESGFINEGGNQTAFGRTNSQPSGGSRDNSHSATQPRITLQNATQDSLAVERLAAYLEELGYEDIDVGQDWDGVHRHSTIIVQRGDYEAGERLRSDLGFGRLEALSTGDIRSDLTIRIGLDVEPVFRTQGREGEPQSHRGHRGGEEGG</sequence>
<organism evidence="6 7">
    <name type="scientific">Phormidium yuhuli AB48</name>
    <dbReference type="NCBI Taxonomy" id="2940671"/>
    <lineage>
        <taxon>Bacteria</taxon>
        <taxon>Bacillati</taxon>
        <taxon>Cyanobacteriota</taxon>
        <taxon>Cyanophyceae</taxon>
        <taxon>Oscillatoriophycideae</taxon>
        <taxon>Oscillatoriales</taxon>
        <taxon>Oscillatoriaceae</taxon>
        <taxon>Phormidium</taxon>
        <taxon>Phormidium yuhuli</taxon>
    </lineage>
</organism>
<dbReference type="PANTHER" id="PTHR33392:SF6">
    <property type="entry name" value="POLYISOPRENYL-TEICHOIC ACID--PEPTIDOGLYCAN TEICHOIC ACID TRANSFERASE TAGU"/>
    <property type="match status" value="1"/>
</dbReference>
<evidence type="ECO:0000256" key="3">
    <source>
        <dbReference type="SAM" id="Phobius"/>
    </source>
</evidence>
<accession>A0ABY5ASG1</accession>
<evidence type="ECO:0000313" key="7">
    <source>
        <dbReference type="Proteomes" id="UP001056708"/>
    </source>
</evidence>
<dbReference type="NCBIfam" id="TIGR00350">
    <property type="entry name" value="lytR_cpsA_psr"/>
    <property type="match status" value="1"/>
</dbReference>
<dbReference type="Proteomes" id="UP001056708">
    <property type="component" value="Chromosome"/>
</dbReference>
<keyword evidence="3" id="KW-0812">Transmembrane</keyword>
<protein>
    <submittedName>
        <fullName evidence="6">LCP family protein</fullName>
    </submittedName>
</protein>
<dbReference type="InterPro" id="IPR027381">
    <property type="entry name" value="LytR/CpsA/Psr_C"/>
</dbReference>
<keyword evidence="3" id="KW-0472">Membrane</keyword>
<dbReference type="Gene3D" id="3.40.630.190">
    <property type="entry name" value="LCP protein"/>
    <property type="match status" value="1"/>
</dbReference>
<dbReference type="PANTHER" id="PTHR33392">
    <property type="entry name" value="POLYISOPRENYL-TEICHOIC ACID--PEPTIDOGLYCAN TEICHOIC ACID TRANSFERASE TAGU"/>
    <property type="match status" value="1"/>
</dbReference>
<evidence type="ECO:0000256" key="2">
    <source>
        <dbReference type="SAM" id="MobiDB-lite"/>
    </source>
</evidence>
<keyword evidence="3" id="KW-1133">Transmembrane helix</keyword>
<feature type="domain" description="Cell envelope-related transcriptional attenuator" evidence="4">
    <location>
        <begin position="90"/>
        <end position="237"/>
    </location>
</feature>
<dbReference type="EMBL" id="CP098611">
    <property type="protein sequence ID" value="USR92160.1"/>
    <property type="molecule type" value="Genomic_DNA"/>
</dbReference>
<feature type="transmembrane region" description="Helical" evidence="3">
    <location>
        <begin position="14"/>
        <end position="39"/>
    </location>
</feature>
<evidence type="ECO:0000259" key="5">
    <source>
        <dbReference type="Pfam" id="PF13399"/>
    </source>
</evidence>
<evidence type="ECO:0000259" key="4">
    <source>
        <dbReference type="Pfam" id="PF03816"/>
    </source>
</evidence>
<feature type="compositionally biased region" description="Basic and acidic residues" evidence="2">
    <location>
        <begin position="447"/>
        <end position="466"/>
    </location>
</feature>
<dbReference type="Pfam" id="PF03816">
    <property type="entry name" value="LytR_cpsA_psr"/>
    <property type="match status" value="1"/>
</dbReference>